<keyword evidence="18" id="KW-0239">DNA-directed DNA polymerase</keyword>
<evidence type="ECO:0000256" key="24">
    <source>
        <dbReference type="ARBA" id="ARBA00048173"/>
    </source>
</evidence>
<dbReference type="InterPro" id="IPR054722">
    <property type="entry name" value="PolX-like_BBD"/>
</dbReference>
<evidence type="ECO:0000256" key="5">
    <source>
        <dbReference type="ARBA" id="ARBA00022670"/>
    </source>
</evidence>
<evidence type="ECO:0000256" key="13">
    <source>
        <dbReference type="ARBA" id="ARBA00022840"/>
    </source>
</evidence>
<keyword evidence="3" id="KW-0815">Transposition</keyword>
<dbReference type="Gene3D" id="3.30.420.10">
    <property type="entry name" value="Ribonuclease H-like superfamily/Ribonuclease H"/>
    <property type="match status" value="1"/>
</dbReference>
<comment type="catalytic activity">
    <reaction evidence="25">
        <text>DNA(n) + a 2'-deoxyribonucleoside 5'-triphosphate = DNA(n+1) + diphosphate</text>
        <dbReference type="Rhea" id="RHEA:22508"/>
        <dbReference type="Rhea" id="RHEA-COMP:17339"/>
        <dbReference type="Rhea" id="RHEA-COMP:17340"/>
        <dbReference type="ChEBI" id="CHEBI:33019"/>
        <dbReference type="ChEBI" id="CHEBI:61560"/>
        <dbReference type="ChEBI" id="CHEBI:173112"/>
        <dbReference type="EC" id="2.7.7.7"/>
    </reaction>
</comment>
<evidence type="ECO:0000256" key="15">
    <source>
        <dbReference type="ARBA" id="ARBA00022884"/>
    </source>
</evidence>
<dbReference type="InterPro" id="IPR036397">
    <property type="entry name" value="RNaseH_sf"/>
</dbReference>
<reference evidence="28 29" key="1">
    <citation type="submission" date="2016-06" db="EMBL/GenBank/DDBJ databases">
        <title>Living apart together: crosstalk between the core and supernumerary genomes in a fungal plant pathogen.</title>
        <authorList>
            <person name="Vanheule A."/>
            <person name="Audenaert K."/>
            <person name="Warris S."/>
            <person name="Van De Geest H."/>
            <person name="Schijlen E."/>
            <person name="Hofte M."/>
            <person name="De Saeger S."/>
            <person name="Haesaert G."/>
            <person name="Waalwijk C."/>
            <person name="Van Der Lee T."/>
        </authorList>
    </citation>
    <scope>NUCLEOTIDE SEQUENCE [LARGE SCALE GENOMIC DNA]</scope>
    <source>
        <strain evidence="28 29">2516</strain>
    </source>
</reference>
<keyword evidence="7" id="KW-0540">Nuclease</keyword>
<feature type="region of interest" description="Disordered" evidence="26">
    <location>
        <begin position="148"/>
        <end position="173"/>
    </location>
</feature>
<keyword evidence="4" id="KW-1188">Viral release from host cell</keyword>
<dbReference type="SUPFAM" id="SSF56672">
    <property type="entry name" value="DNA/RNA polymerases"/>
    <property type="match status" value="1"/>
</dbReference>
<evidence type="ECO:0000256" key="25">
    <source>
        <dbReference type="ARBA" id="ARBA00049244"/>
    </source>
</evidence>
<dbReference type="InterPro" id="IPR057670">
    <property type="entry name" value="SH3_retrovirus"/>
</dbReference>
<comment type="caution">
    <text evidence="28">The sequence shown here is derived from an EMBL/GenBank/DDBJ whole genome shotgun (WGS) entry which is preliminary data.</text>
</comment>
<dbReference type="Proteomes" id="UP000091967">
    <property type="component" value="Unassembled WGS sequence"/>
</dbReference>
<keyword evidence="9" id="KW-0547">Nucleotide-binding</keyword>
<evidence type="ECO:0000256" key="18">
    <source>
        <dbReference type="ARBA" id="ARBA00022932"/>
    </source>
</evidence>
<dbReference type="CDD" id="cd09272">
    <property type="entry name" value="RNase_HI_RT_Ty1"/>
    <property type="match status" value="1"/>
</dbReference>
<dbReference type="GO" id="GO:0015074">
    <property type="term" value="P:DNA integration"/>
    <property type="evidence" value="ECO:0007669"/>
    <property type="project" value="UniProtKB-KW"/>
</dbReference>
<sequence>MIAEEYPLQESVLLDSGATLHIFRDTKRMKSLRAAPIGDFLWSGTTQVPIDGYGEARIILKSGDGSPTYLTLYNVALCTALTTNLVSFSKLRKRGYWWDTKPGNNCLRRADGSYLGEVEEINGQQVLEYRTSYEPAATLRAALIAEVSSKPRQRKQHTSWTPRRPLKGDSLTWHKRLGHPGPEVLRYLTTASRGVRIKVDTPKGPQRITTVNCDACGTAKAHRLIRRAPRQATARARPGDRIAIDFHPLTLGYAGYTSVCILTDRASGYSWDYYLTERSTPTLRSMIQSFLRMLEVQYSIKVKVIECDNEITEIHTRVADDIRERGIICEPSAPNTQAQNGGAERVAAVIIEKSRAMRIAAKLPAYLWPETMKAATYLYNRTPSLRRDRKTPYEIFHSASREPGDPTAKPDLAHLRSYGCKAFALTADTQLRRKRLQKQAPRAWIGFLIGYTSSNSFRIWNPLQSEVFTMRDVTFNERQHFDGRTESLRDDLLQADLEAIQKRIQELIMAQEQPSQWTTQLPDEEHEEVLNDEDIPCSDQLAQQDASTSEEDQHAKLPPRGEEGDGSTSEYTTSRFEVLPTPPPSPPTAFFHAEAFGLGVKGRGGSVGGKNSTPATRRQRISFKAAFLAGGIQAPKHKHRSTCQIMTDGVATPVSSRAGGGRNKPLLPPQYKGKEQHIVGIHWSLLEKLPSSHMQIKSHPYRDAILEAEKAHLQSHKQSNSWEEVAKSTARGRQILGCHWVYTYKLDKHGRLVKIKARLVIRGDQQDKDERDTYAATLAGMSFRTLVALANRFDYEMLQYDAVNAFVHATIDEDIYMEMPMGYRKKGRILKLRKALYGLRRSPLLWQKHFEKGLIRTGFQRVPGEDCCWLHGDIIFFFYVDDCVLCFPETMKKEASKLMGNLQRIYHIEGGQPLQWFLGIEVIRDRPTRRLWLSQSVYIDKMKRLLPDTMPIPKKVIPMTQEELLPYEGIASPGSTNSYQRKVGTLMYAAVMTRPDIAFASSRLARFNQNPGPSHHKAADRVLWYLLQTRGHSLEFGSEPGSKEDGLQVASDASFGDNSLDRRSSQAFTMRLFGGITSWKANKQDTVTTSTTEAELLALSQAAKEALFASRLLSAIKIDLSAPTARRRTSQPSRVTIECDNKQTIRLVKEELIKLRTKLRHVDIHNHWLRQEITQGRIDVVYTSSAQLLADGFTKALPGDKFELFMQRLRLADLSEKLVMTRRRELEEEL</sequence>
<evidence type="ECO:0000256" key="2">
    <source>
        <dbReference type="ARBA" id="ARBA00004173"/>
    </source>
</evidence>
<evidence type="ECO:0000256" key="19">
    <source>
        <dbReference type="ARBA" id="ARBA00023113"/>
    </source>
</evidence>
<dbReference type="OMA" id="NDAGHMI"/>
<evidence type="ECO:0000256" key="11">
    <source>
        <dbReference type="ARBA" id="ARBA00022759"/>
    </source>
</evidence>
<dbReference type="PROSITE" id="PS50994">
    <property type="entry name" value="INTEGRASE"/>
    <property type="match status" value="1"/>
</dbReference>
<dbReference type="EMBL" id="LYXU01000166">
    <property type="protein sequence ID" value="OBS15191.1"/>
    <property type="molecule type" value="Genomic_DNA"/>
</dbReference>
<proteinExistence type="predicted"/>
<evidence type="ECO:0000256" key="26">
    <source>
        <dbReference type="SAM" id="MobiDB-lite"/>
    </source>
</evidence>
<protein>
    <recommendedName>
        <fullName evidence="27">Integrase catalytic domain-containing protein</fullName>
    </recommendedName>
</protein>
<dbReference type="GO" id="GO:0003677">
    <property type="term" value="F:DNA binding"/>
    <property type="evidence" value="ECO:0007669"/>
    <property type="project" value="UniProtKB-KW"/>
</dbReference>
<dbReference type="GO" id="GO:0003723">
    <property type="term" value="F:RNA binding"/>
    <property type="evidence" value="ECO:0007669"/>
    <property type="project" value="UniProtKB-KW"/>
</dbReference>
<evidence type="ECO:0000313" key="28">
    <source>
        <dbReference type="EMBL" id="OBS15191.1"/>
    </source>
</evidence>
<keyword evidence="29" id="KW-1185">Reference proteome</keyword>
<dbReference type="InterPro" id="IPR001584">
    <property type="entry name" value="Integrase_cat-core"/>
</dbReference>
<keyword evidence="15" id="KW-0694">RNA-binding</keyword>
<dbReference type="Pfam" id="PF25597">
    <property type="entry name" value="SH3_retrovirus"/>
    <property type="match status" value="1"/>
</dbReference>
<evidence type="ECO:0000256" key="7">
    <source>
        <dbReference type="ARBA" id="ARBA00022722"/>
    </source>
</evidence>
<dbReference type="InterPro" id="IPR012337">
    <property type="entry name" value="RNaseH-like_sf"/>
</dbReference>
<keyword evidence="8" id="KW-0479">Metal-binding</keyword>
<dbReference type="InterPro" id="IPR039537">
    <property type="entry name" value="Retrotran_Ty1/copia-like"/>
</dbReference>
<dbReference type="SUPFAM" id="SSF53098">
    <property type="entry name" value="Ribonuclease H-like"/>
    <property type="match status" value="1"/>
</dbReference>
<dbReference type="STRING" id="36050.A0A1B8A3Z4"/>
<dbReference type="GO" id="GO:0046872">
    <property type="term" value="F:metal ion binding"/>
    <property type="evidence" value="ECO:0007669"/>
    <property type="project" value="UniProtKB-KW"/>
</dbReference>
<keyword evidence="19" id="KW-0917">Virion maturation</keyword>
<evidence type="ECO:0000256" key="12">
    <source>
        <dbReference type="ARBA" id="ARBA00022801"/>
    </source>
</evidence>
<keyword evidence="5" id="KW-0645">Protease</keyword>
<keyword evidence="18" id="KW-0808">Transferase</keyword>
<dbReference type="PANTHER" id="PTHR42648:SF11">
    <property type="entry name" value="TRANSPOSON TY4-P GAG-POL POLYPROTEIN"/>
    <property type="match status" value="1"/>
</dbReference>
<dbReference type="GO" id="GO:0006310">
    <property type="term" value="P:DNA recombination"/>
    <property type="evidence" value="ECO:0007669"/>
    <property type="project" value="UniProtKB-KW"/>
</dbReference>
<evidence type="ECO:0000256" key="6">
    <source>
        <dbReference type="ARBA" id="ARBA00022695"/>
    </source>
</evidence>
<dbReference type="GO" id="GO:0005739">
    <property type="term" value="C:mitochondrion"/>
    <property type="evidence" value="ECO:0007669"/>
    <property type="project" value="UniProtKB-SubCell"/>
</dbReference>
<comment type="function">
    <text evidence="1">The aspartyl protease (PR) mediates the proteolytic cleavages of the Gag and Gag-Pol polyproteins after assembly of the VLP.</text>
</comment>
<keyword evidence="10" id="KW-0064">Aspartyl protease</keyword>
<dbReference type="GO" id="GO:0004519">
    <property type="term" value="F:endonuclease activity"/>
    <property type="evidence" value="ECO:0007669"/>
    <property type="project" value="UniProtKB-KW"/>
</dbReference>
<feature type="compositionally biased region" description="Polar residues" evidence="26">
    <location>
        <begin position="566"/>
        <end position="575"/>
    </location>
</feature>
<dbReference type="Pfam" id="PF22936">
    <property type="entry name" value="Pol_BBD"/>
    <property type="match status" value="1"/>
</dbReference>
<dbReference type="InterPro" id="IPR043502">
    <property type="entry name" value="DNA/RNA_pol_sf"/>
</dbReference>
<evidence type="ECO:0000256" key="16">
    <source>
        <dbReference type="ARBA" id="ARBA00022908"/>
    </source>
</evidence>
<dbReference type="GO" id="GO:0005524">
    <property type="term" value="F:ATP binding"/>
    <property type="evidence" value="ECO:0007669"/>
    <property type="project" value="UniProtKB-KW"/>
</dbReference>
<evidence type="ECO:0000256" key="17">
    <source>
        <dbReference type="ARBA" id="ARBA00022918"/>
    </source>
</evidence>
<keyword evidence="6" id="KW-0548">Nucleotidyltransferase</keyword>
<feature type="domain" description="Integrase catalytic" evidence="27">
    <location>
        <begin position="234"/>
        <end position="400"/>
    </location>
</feature>
<organism evidence="28 29">
    <name type="scientific">Fusarium poae</name>
    <dbReference type="NCBI Taxonomy" id="36050"/>
    <lineage>
        <taxon>Eukaryota</taxon>
        <taxon>Fungi</taxon>
        <taxon>Dikarya</taxon>
        <taxon>Ascomycota</taxon>
        <taxon>Pezizomycotina</taxon>
        <taxon>Sordariomycetes</taxon>
        <taxon>Hypocreomycetidae</taxon>
        <taxon>Hypocreales</taxon>
        <taxon>Nectriaceae</taxon>
        <taxon>Fusarium</taxon>
    </lineage>
</organism>
<evidence type="ECO:0000256" key="20">
    <source>
        <dbReference type="ARBA" id="ARBA00023125"/>
    </source>
</evidence>
<dbReference type="InterPro" id="IPR013103">
    <property type="entry name" value="RVT_2"/>
</dbReference>
<evidence type="ECO:0000256" key="8">
    <source>
        <dbReference type="ARBA" id="ARBA00022723"/>
    </source>
</evidence>
<keyword evidence="23" id="KW-0511">Multifunctional enzyme</keyword>
<dbReference type="GO" id="GO:0032196">
    <property type="term" value="P:transposition"/>
    <property type="evidence" value="ECO:0007669"/>
    <property type="project" value="UniProtKB-KW"/>
</dbReference>
<keyword evidence="20" id="KW-0238">DNA-binding</keyword>
<gene>
    <name evidence="28" type="ORF">FPOA_13933</name>
</gene>
<name>A0A1B8A3Z4_FUSPO</name>
<dbReference type="Pfam" id="PF07727">
    <property type="entry name" value="RVT_2"/>
    <property type="match status" value="1"/>
</dbReference>
<evidence type="ECO:0000256" key="3">
    <source>
        <dbReference type="ARBA" id="ARBA00022578"/>
    </source>
</evidence>
<dbReference type="GO" id="GO:0005634">
    <property type="term" value="C:nucleus"/>
    <property type="evidence" value="ECO:0007669"/>
    <property type="project" value="UniProtKB-ARBA"/>
</dbReference>
<evidence type="ECO:0000256" key="9">
    <source>
        <dbReference type="ARBA" id="ARBA00022741"/>
    </source>
</evidence>
<keyword evidence="14" id="KW-0460">Magnesium</keyword>
<evidence type="ECO:0000256" key="10">
    <source>
        <dbReference type="ARBA" id="ARBA00022750"/>
    </source>
</evidence>
<keyword evidence="13" id="KW-0067">ATP-binding</keyword>
<evidence type="ECO:0000256" key="1">
    <source>
        <dbReference type="ARBA" id="ARBA00002180"/>
    </source>
</evidence>
<evidence type="ECO:0000256" key="14">
    <source>
        <dbReference type="ARBA" id="ARBA00022842"/>
    </source>
</evidence>
<dbReference type="PANTHER" id="PTHR42648">
    <property type="entry name" value="TRANSPOSASE, PUTATIVE-RELATED"/>
    <property type="match status" value="1"/>
</dbReference>
<evidence type="ECO:0000256" key="4">
    <source>
        <dbReference type="ARBA" id="ARBA00022612"/>
    </source>
</evidence>
<evidence type="ECO:0000256" key="21">
    <source>
        <dbReference type="ARBA" id="ARBA00023128"/>
    </source>
</evidence>
<comment type="catalytic activity">
    <reaction evidence="24">
        <text>DNA(n) + a 2'-deoxyribonucleoside 5'-triphosphate = DNA(n+1) + diphosphate</text>
        <dbReference type="Rhea" id="RHEA:22508"/>
        <dbReference type="Rhea" id="RHEA-COMP:17339"/>
        <dbReference type="Rhea" id="RHEA-COMP:17340"/>
        <dbReference type="ChEBI" id="CHEBI:33019"/>
        <dbReference type="ChEBI" id="CHEBI:61560"/>
        <dbReference type="ChEBI" id="CHEBI:173112"/>
        <dbReference type="EC" id="2.7.7.49"/>
    </reaction>
</comment>
<feature type="region of interest" description="Disordered" evidence="26">
    <location>
        <begin position="540"/>
        <end position="584"/>
    </location>
</feature>
<keyword evidence="17" id="KW-0695">RNA-directed DNA polymerase</keyword>
<keyword evidence="16" id="KW-0229">DNA integration</keyword>
<keyword evidence="12" id="KW-0378">Hydrolase</keyword>
<evidence type="ECO:0000256" key="22">
    <source>
        <dbReference type="ARBA" id="ARBA00023172"/>
    </source>
</evidence>
<evidence type="ECO:0000256" key="23">
    <source>
        <dbReference type="ARBA" id="ARBA00023268"/>
    </source>
</evidence>
<comment type="subcellular location">
    <subcellularLocation>
        <location evidence="2">Mitochondrion</location>
    </subcellularLocation>
</comment>
<keyword evidence="21" id="KW-0496">Mitochondrion</keyword>
<keyword evidence="11" id="KW-0255">Endonuclease</keyword>
<accession>A0A1B8A3Z4</accession>
<dbReference type="GO" id="GO:0003964">
    <property type="term" value="F:RNA-directed DNA polymerase activity"/>
    <property type="evidence" value="ECO:0007669"/>
    <property type="project" value="UniProtKB-KW"/>
</dbReference>
<dbReference type="AlphaFoldDB" id="A0A1B8A3Z4"/>
<dbReference type="GO" id="GO:0006508">
    <property type="term" value="P:proteolysis"/>
    <property type="evidence" value="ECO:0007669"/>
    <property type="project" value="UniProtKB-KW"/>
</dbReference>
<dbReference type="GO" id="GO:0004190">
    <property type="term" value="F:aspartic-type endopeptidase activity"/>
    <property type="evidence" value="ECO:0007669"/>
    <property type="project" value="UniProtKB-KW"/>
</dbReference>
<feature type="compositionally biased region" description="Basic and acidic residues" evidence="26">
    <location>
        <begin position="551"/>
        <end position="563"/>
    </location>
</feature>
<dbReference type="GO" id="GO:0003887">
    <property type="term" value="F:DNA-directed DNA polymerase activity"/>
    <property type="evidence" value="ECO:0007669"/>
    <property type="project" value="UniProtKB-KW"/>
</dbReference>
<keyword evidence="22" id="KW-0233">DNA recombination</keyword>
<evidence type="ECO:0000259" key="27">
    <source>
        <dbReference type="PROSITE" id="PS50994"/>
    </source>
</evidence>
<evidence type="ECO:0000313" key="29">
    <source>
        <dbReference type="Proteomes" id="UP000091967"/>
    </source>
</evidence>